<dbReference type="PANTHER" id="PTHR44846">
    <property type="entry name" value="MANNOSYL-D-GLYCERATE TRANSPORT/METABOLISM SYSTEM REPRESSOR MNGR-RELATED"/>
    <property type="match status" value="1"/>
</dbReference>
<dbReference type="InterPro" id="IPR000524">
    <property type="entry name" value="Tscrpt_reg_HTH_GntR"/>
</dbReference>
<feature type="region of interest" description="Disordered" evidence="4">
    <location>
        <begin position="246"/>
        <end position="265"/>
    </location>
</feature>
<evidence type="ECO:0000256" key="3">
    <source>
        <dbReference type="ARBA" id="ARBA00023163"/>
    </source>
</evidence>
<evidence type="ECO:0000313" key="7">
    <source>
        <dbReference type="Proteomes" id="UP000642107"/>
    </source>
</evidence>
<dbReference type="PRINTS" id="PR00035">
    <property type="entry name" value="HTHGNTR"/>
</dbReference>
<feature type="compositionally biased region" description="Low complexity" evidence="4">
    <location>
        <begin position="255"/>
        <end position="265"/>
    </location>
</feature>
<dbReference type="InterPro" id="IPR036388">
    <property type="entry name" value="WH-like_DNA-bd_sf"/>
</dbReference>
<dbReference type="EMBL" id="JACZDF010000001">
    <property type="protein sequence ID" value="MBD9698263.1"/>
    <property type="molecule type" value="Genomic_DNA"/>
</dbReference>
<keyword evidence="2" id="KW-0238">DNA-binding</keyword>
<keyword evidence="3" id="KW-0804">Transcription</keyword>
<gene>
    <name evidence="6" type="ORF">IGS67_01980</name>
</gene>
<dbReference type="Gene3D" id="3.40.1410.10">
    <property type="entry name" value="Chorismate lyase-like"/>
    <property type="match status" value="1"/>
</dbReference>
<dbReference type="SUPFAM" id="SSF46785">
    <property type="entry name" value="Winged helix' DNA-binding domain"/>
    <property type="match status" value="1"/>
</dbReference>
<comment type="caution">
    <text evidence="6">The sequence shown here is derived from an EMBL/GenBank/DDBJ whole genome shotgun (WGS) entry which is preliminary data.</text>
</comment>
<dbReference type="InterPro" id="IPR050679">
    <property type="entry name" value="Bact_HTH_transcr_reg"/>
</dbReference>
<proteinExistence type="predicted"/>
<dbReference type="InterPro" id="IPR036390">
    <property type="entry name" value="WH_DNA-bd_sf"/>
</dbReference>
<dbReference type="Pfam" id="PF07702">
    <property type="entry name" value="UTRA"/>
    <property type="match status" value="1"/>
</dbReference>
<name>A0ABR9DMQ1_9MICO</name>
<evidence type="ECO:0000313" key="6">
    <source>
        <dbReference type="EMBL" id="MBD9698263.1"/>
    </source>
</evidence>
<sequence length="265" mass="28978">MTPQQAARRHKHLVVRDYLAELIATELEVGDAVPSERALTERFDVSRMTVRQALDALVAEGTLVREQGRGTFVAPRHADFEMRLTTFGEEARRRGLEPGAEVLEATTGPASPRVARGLDLDVGAPVHHVARLRTADDTPMSIESSWIPAHLAPGLLTDGVPDSLYAVLRALDLAPTWGEDTLQAADATPDEARLLGMTTQRAVMRTQRRSYAGQTAVMYTQSTFRGDRYSVFVPLREARPMLVPRPARTAPPVPEVLTPTPEGAS</sequence>
<evidence type="ECO:0000256" key="2">
    <source>
        <dbReference type="ARBA" id="ARBA00023125"/>
    </source>
</evidence>
<dbReference type="InterPro" id="IPR011663">
    <property type="entry name" value="UTRA"/>
</dbReference>
<evidence type="ECO:0000259" key="5">
    <source>
        <dbReference type="PROSITE" id="PS50949"/>
    </source>
</evidence>
<accession>A0ABR9DMQ1</accession>
<dbReference type="SMART" id="SM00345">
    <property type="entry name" value="HTH_GNTR"/>
    <property type="match status" value="1"/>
</dbReference>
<dbReference type="Gene3D" id="1.10.10.10">
    <property type="entry name" value="Winged helix-like DNA-binding domain superfamily/Winged helix DNA-binding domain"/>
    <property type="match status" value="1"/>
</dbReference>
<reference evidence="6 7" key="1">
    <citation type="submission" date="2020-09" db="EMBL/GenBank/DDBJ databases">
        <title>Flavimobilis rhizosphaerae sp. nov., isolated from rhizosphere soil of Spartina alterniflora.</title>
        <authorList>
            <person name="Hanqin C."/>
        </authorList>
    </citation>
    <scope>NUCLEOTIDE SEQUENCE [LARGE SCALE GENOMIC DNA]</scope>
    <source>
        <strain evidence="6 7">GY 10621</strain>
    </source>
</reference>
<organism evidence="6 7">
    <name type="scientific">Flavimobilis rhizosphaerae</name>
    <dbReference type="NCBI Taxonomy" id="2775421"/>
    <lineage>
        <taxon>Bacteria</taxon>
        <taxon>Bacillati</taxon>
        <taxon>Actinomycetota</taxon>
        <taxon>Actinomycetes</taxon>
        <taxon>Micrococcales</taxon>
        <taxon>Jonesiaceae</taxon>
        <taxon>Flavimobilis</taxon>
    </lineage>
</organism>
<dbReference type="SUPFAM" id="SSF64288">
    <property type="entry name" value="Chorismate lyase-like"/>
    <property type="match status" value="1"/>
</dbReference>
<dbReference type="PANTHER" id="PTHR44846:SF1">
    <property type="entry name" value="MANNOSYL-D-GLYCERATE TRANSPORT_METABOLISM SYSTEM REPRESSOR MNGR-RELATED"/>
    <property type="match status" value="1"/>
</dbReference>
<evidence type="ECO:0000256" key="1">
    <source>
        <dbReference type="ARBA" id="ARBA00023015"/>
    </source>
</evidence>
<dbReference type="PROSITE" id="PS50949">
    <property type="entry name" value="HTH_GNTR"/>
    <property type="match status" value="1"/>
</dbReference>
<keyword evidence="7" id="KW-1185">Reference proteome</keyword>
<keyword evidence="1" id="KW-0805">Transcription regulation</keyword>
<dbReference type="CDD" id="cd07377">
    <property type="entry name" value="WHTH_GntR"/>
    <property type="match status" value="1"/>
</dbReference>
<dbReference type="InterPro" id="IPR028978">
    <property type="entry name" value="Chorismate_lyase_/UTRA_dom_sf"/>
</dbReference>
<feature type="domain" description="HTH gntR-type" evidence="5">
    <location>
        <begin position="9"/>
        <end position="76"/>
    </location>
</feature>
<dbReference type="SMART" id="SM00866">
    <property type="entry name" value="UTRA"/>
    <property type="match status" value="1"/>
</dbReference>
<dbReference type="Pfam" id="PF00392">
    <property type="entry name" value="GntR"/>
    <property type="match status" value="1"/>
</dbReference>
<dbReference type="Proteomes" id="UP000642107">
    <property type="component" value="Unassembled WGS sequence"/>
</dbReference>
<dbReference type="RefSeq" id="WP_192277300.1">
    <property type="nucleotide sequence ID" value="NZ_JACZDF010000001.1"/>
</dbReference>
<protein>
    <submittedName>
        <fullName evidence="6">GntR family transcriptional regulator</fullName>
    </submittedName>
</protein>
<evidence type="ECO:0000256" key="4">
    <source>
        <dbReference type="SAM" id="MobiDB-lite"/>
    </source>
</evidence>